<evidence type="ECO:0000256" key="3">
    <source>
        <dbReference type="ARBA" id="ARBA00013368"/>
    </source>
</evidence>
<dbReference type="RefSeq" id="WP_252555999.1">
    <property type="nucleotide sequence ID" value="NZ_CP099468.1"/>
</dbReference>
<evidence type="ECO:0000313" key="5">
    <source>
        <dbReference type="EMBL" id="USQ89269.1"/>
    </source>
</evidence>
<evidence type="ECO:0000259" key="4">
    <source>
        <dbReference type="Pfam" id="PF13476"/>
    </source>
</evidence>
<evidence type="ECO:0000256" key="2">
    <source>
        <dbReference type="ARBA" id="ARBA00011322"/>
    </source>
</evidence>
<dbReference type="PANTHER" id="PTHR32114">
    <property type="entry name" value="ABC TRANSPORTER ABCH.3"/>
    <property type="match status" value="1"/>
</dbReference>
<keyword evidence="6" id="KW-1185">Reference proteome</keyword>
<dbReference type="PANTHER" id="PTHR32114:SF2">
    <property type="entry name" value="ABC TRANSPORTER ABCH.3"/>
    <property type="match status" value="1"/>
</dbReference>
<dbReference type="SUPFAM" id="SSF52540">
    <property type="entry name" value="P-loop containing nucleoside triphosphate hydrolases"/>
    <property type="match status" value="1"/>
</dbReference>
<dbReference type="Pfam" id="PF13476">
    <property type="entry name" value="AAA_23"/>
    <property type="match status" value="1"/>
</dbReference>
<dbReference type="Proteomes" id="UP001056374">
    <property type="component" value="Chromosome"/>
</dbReference>
<protein>
    <recommendedName>
        <fullName evidence="3">Nuclease SbcCD subunit C</fullName>
    </recommendedName>
</protein>
<name>A0ABY4ZK46_9ACTN</name>
<dbReference type="InterPro" id="IPR038729">
    <property type="entry name" value="Rad50/SbcC_AAA"/>
</dbReference>
<accession>A0ABY4ZK46</accession>
<proteinExistence type="inferred from homology"/>
<dbReference type="Gene3D" id="3.40.50.300">
    <property type="entry name" value="P-loop containing nucleotide triphosphate hydrolases"/>
    <property type="match status" value="2"/>
</dbReference>
<comment type="similarity">
    <text evidence="1">Belongs to the SMC family. SbcC subfamily.</text>
</comment>
<organism evidence="5 6">
    <name type="scientific">Streptomyces phaeoluteigriseus</name>
    <dbReference type="NCBI Taxonomy" id="114686"/>
    <lineage>
        <taxon>Bacteria</taxon>
        <taxon>Bacillati</taxon>
        <taxon>Actinomycetota</taxon>
        <taxon>Actinomycetes</taxon>
        <taxon>Kitasatosporales</taxon>
        <taxon>Streptomycetaceae</taxon>
        <taxon>Streptomyces</taxon>
        <taxon>Streptomyces aurantiacus group</taxon>
    </lineage>
</organism>
<dbReference type="EMBL" id="CP099468">
    <property type="protein sequence ID" value="USQ89269.1"/>
    <property type="molecule type" value="Genomic_DNA"/>
</dbReference>
<dbReference type="InterPro" id="IPR027417">
    <property type="entry name" value="P-loop_NTPase"/>
</dbReference>
<gene>
    <name evidence="5" type="ORF">NFX46_39375</name>
</gene>
<comment type="subunit">
    <text evidence="2">Heterodimer of SbcC and SbcD.</text>
</comment>
<reference evidence="5" key="1">
    <citation type="submission" date="2022-06" db="EMBL/GenBank/DDBJ databases">
        <title>Complete genome sequence of soil microorganisms Streptomyces sp. Qhu-M197 isolated from Alpine meadows habitats on the Tibetan Plateau.</title>
        <authorList>
            <person name="Zhang B."/>
            <person name="Xiang X."/>
            <person name="Fan J."/>
        </authorList>
    </citation>
    <scope>NUCLEOTIDE SEQUENCE</scope>
    <source>
        <strain evidence="5">Qhu-M197</strain>
    </source>
</reference>
<sequence length="806" mass="88497">MTDIERFLSTARLPEKKAAWRNLLDLTLDLKSKSEVRQDPTEGDPWHLTSVTVVGYQGATNQVIMKVDPSPGVTIIHGPNGSGKSTIADGIRTALSGSTKWWTAAEQKSSRSKMEPLWEKVHAARDAEETMAEVVLSRKGERLTLSCLISDDGEVVSHEASWVRASGETAAIDLGATSWSHALAGHPPVFAYADVERRVQQSKDLREYIENLLAFGGCFVVLNDRVEELSAKAALAKKSIDDATKEAKKRVAEIDEINGKLDPANIIKAVNWPAWIGEIDAWLEENELNDSGGLLPQVTEKHSEALSAALMRTVEAFHKIDSSPDSVKHRLANSLRGFHEHVVDLESPGVECPVCESEQADWPVRLRNSVMELADLEPLHLEAESALVKLKRSLETQFRQVISVLSASAAPIVTSPDLLDLARDRADALCLVLERYGCQPTAMARSKVLELQAVLETRDWWRACVEATSLSAFDKQWRLKRRAAVEDFVSTWREHSELASENQLWRATSACVKDLTSHLRDKRAQDFTTLAGGRVKALLDDAGILLEDVRLTTQRAEVKVQNPAGQPLSLSMLSAGQRNAFLLAPLLATIESGPFGFLVLDDPVHAFDDIRVDRLAAVLAEISLARRVLVFTHDERLKAHLMARSLDCHSWAISRDLETGVISLESTDQLWRMLLADAEAVRSLAPKNSVNGYLTETQIIRGLLRQALDIALHQSVVRNAVSGGRDVADDLALLDACQSTVARIDTAEEIITVPAGNKHPVSEAKFRCGNLLTLWNNAVHGSPTTKNDLKSEIEIAGKACSDLVGG</sequence>
<evidence type="ECO:0000256" key="1">
    <source>
        <dbReference type="ARBA" id="ARBA00006930"/>
    </source>
</evidence>
<evidence type="ECO:0000313" key="6">
    <source>
        <dbReference type="Proteomes" id="UP001056374"/>
    </source>
</evidence>
<feature type="domain" description="Rad50/SbcC-type AAA" evidence="4">
    <location>
        <begin position="67"/>
        <end position="104"/>
    </location>
</feature>